<dbReference type="InterPro" id="IPR014891">
    <property type="entry name" value="DWNN_domain"/>
</dbReference>
<dbReference type="GO" id="GO:0061630">
    <property type="term" value="F:ubiquitin protein ligase activity"/>
    <property type="evidence" value="ECO:0007669"/>
    <property type="project" value="InterPro"/>
</dbReference>
<proteinExistence type="predicted"/>
<dbReference type="InterPro" id="IPR033489">
    <property type="entry name" value="RBBP6"/>
</dbReference>
<dbReference type="Gene3D" id="3.30.40.10">
    <property type="entry name" value="Zinc/RING finger domain, C3HC4 (zinc finger)"/>
    <property type="match status" value="1"/>
</dbReference>
<reference evidence="7 8" key="1">
    <citation type="journal article" date="2020" name="Mol. Plant">
        <title>The Chromosome-Based Rubber Tree Genome Provides New Insights into Spurge Genome Evolution and Rubber Biosynthesis.</title>
        <authorList>
            <person name="Liu J."/>
            <person name="Shi C."/>
            <person name="Shi C.C."/>
            <person name="Li W."/>
            <person name="Zhang Q.J."/>
            <person name="Zhang Y."/>
            <person name="Li K."/>
            <person name="Lu H.F."/>
            <person name="Shi C."/>
            <person name="Zhu S.T."/>
            <person name="Xiao Z.Y."/>
            <person name="Nan H."/>
            <person name="Yue Y."/>
            <person name="Zhu X.G."/>
            <person name="Wu Y."/>
            <person name="Hong X.N."/>
            <person name="Fan G.Y."/>
            <person name="Tong Y."/>
            <person name="Zhang D."/>
            <person name="Mao C.L."/>
            <person name="Liu Y.L."/>
            <person name="Hao S.J."/>
            <person name="Liu W.Q."/>
            <person name="Lv M.Q."/>
            <person name="Zhang H.B."/>
            <person name="Liu Y."/>
            <person name="Hu-Tang G.R."/>
            <person name="Wang J.P."/>
            <person name="Wang J.H."/>
            <person name="Sun Y.H."/>
            <person name="Ni S.B."/>
            <person name="Chen W.B."/>
            <person name="Zhang X.C."/>
            <person name="Jiao Y.N."/>
            <person name="Eichler E.E."/>
            <person name="Li G.H."/>
            <person name="Liu X."/>
            <person name="Gao L.Z."/>
        </authorList>
    </citation>
    <scope>NUCLEOTIDE SEQUENCE [LARGE SCALE GENOMIC DNA]</scope>
    <source>
        <strain evidence="8">cv. GT1</strain>
        <tissue evidence="7">Leaf</tissue>
    </source>
</reference>
<name>A0A6A6LVK6_HEVBR</name>
<comment type="subcellular location">
    <subcellularLocation>
        <location evidence="1">Nucleus</location>
    </subcellularLocation>
</comment>
<dbReference type="GO" id="GO:0006397">
    <property type="term" value="P:mRNA processing"/>
    <property type="evidence" value="ECO:0007669"/>
    <property type="project" value="InterPro"/>
</dbReference>
<protein>
    <recommendedName>
        <fullName evidence="6">DWNN domain-containing protein</fullName>
    </recommendedName>
</protein>
<dbReference type="Gene3D" id="3.10.20.90">
    <property type="entry name" value="Phosphatidylinositol 3-kinase Catalytic Subunit, Chain A, domain 1"/>
    <property type="match status" value="1"/>
</dbReference>
<keyword evidence="8" id="KW-1185">Reference proteome</keyword>
<evidence type="ECO:0000256" key="5">
    <source>
        <dbReference type="ARBA" id="ARBA00023242"/>
    </source>
</evidence>
<dbReference type="GO" id="GO:0016567">
    <property type="term" value="P:protein ubiquitination"/>
    <property type="evidence" value="ECO:0007669"/>
    <property type="project" value="InterPro"/>
</dbReference>
<comment type="caution">
    <text evidence="7">The sequence shown here is derived from an EMBL/GenBank/DDBJ whole genome shotgun (WGS) entry which is preliminary data.</text>
</comment>
<evidence type="ECO:0000256" key="2">
    <source>
        <dbReference type="ARBA" id="ARBA00022723"/>
    </source>
</evidence>
<dbReference type="EMBL" id="JAAGAX010000009">
    <property type="protein sequence ID" value="KAF2304173.1"/>
    <property type="molecule type" value="Genomic_DNA"/>
</dbReference>
<evidence type="ECO:0000313" key="8">
    <source>
        <dbReference type="Proteomes" id="UP000467840"/>
    </source>
</evidence>
<dbReference type="InterPro" id="IPR013083">
    <property type="entry name" value="Znf_RING/FYVE/PHD"/>
</dbReference>
<dbReference type="AlphaFoldDB" id="A0A6A6LVK6"/>
<dbReference type="GO" id="GO:0008270">
    <property type="term" value="F:zinc ion binding"/>
    <property type="evidence" value="ECO:0007669"/>
    <property type="project" value="UniProtKB-KW"/>
</dbReference>
<evidence type="ECO:0000256" key="3">
    <source>
        <dbReference type="ARBA" id="ARBA00022771"/>
    </source>
</evidence>
<keyword evidence="5" id="KW-0539">Nucleus</keyword>
<gene>
    <name evidence="7" type="ORF">GH714_028312</name>
</gene>
<dbReference type="SMART" id="SM01180">
    <property type="entry name" value="DWNN"/>
    <property type="match status" value="1"/>
</dbReference>
<accession>A0A6A6LVK6</accession>
<dbReference type="GO" id="GO:0005634">
    <property type="term" value="C:nucleus"/>
    <property type="evidence" value="ECO:0007669"/>
    <property type="project" value="UniProtKB-SubCell"/>
</dbReference>
<evidence type="ECO:0000256" key="4">
    <source>
        <dbReference type="ARBA" id="ARBA00022833"/>
    </source>
</evidence>
<keyword evidence="3" id="KW-0863">Zinc-finger</keyword>
<dbReference type="GO" id="GO:0006511">
    <property type="term" value="P:ubiquitin-dependent protein catabolic process"/>
    <property type="evidence" value="ECO:0007669"/>
    <property type="project" value="TreeGrafter"/>
</dbReference>
<dbReference type="PANTHER" id="PTHR15439:SF20">
    <property type="entry name" value="DWNN DOMAIN-CONTAINING PROTEIN"/>
    <property type="match status" value="1"/>
</dbReference>
<sequence>MPIYFKFFSAKEYDSISVDGSVISVDALKRKIFEYKYKSNMKSHSNGLCFGTDLDLVVINAQTNDCYVDDMLIPNNTRVLIRRIPGTRRGKPIDTATIVVIEKQQPLSSSYRTGSSNTETVVTASWICVSSVMKPAQSSMTSVDVESDEDSKIKALVNTPALDWRLEDLLHCPTNGDPNYDFKRVRPPTGIPKSMLVPNPDGSYVLSSGATAVLQPNDDAFKKEIFGCFPSKRSWSVSDLPPELLCPLCKQVMKDAVLTSKCCFKSFCDKCIRDHLIISKLKCVCGAANVLADSLIPNMTLRDTINCFVESSCGNSSSGENAKSNSFRVMDVESALCSQPQISTKKLPAGSFQESKKTTLDNIEDEANKRKLLDDPYQIAKKARTTRAADVSEATIGSTRMKDTSVLVVEEEVQEEVVSREGGKNRKVTEDEAGMEGYVAPYYAAGAMNHGLSPFGTTFNGMMNQTSFSMQQMCGRQ</sequence>
<dbReference type="SUPFAM" id="SSF57850">
    <property type="entry name" value="RING/U-box"/>
    <property type="match status" value="1"/>
</dbReference>
<dbReference type="PANTHER" id="PTHR15439">
    <property type="entry name" value="RETINOBLASTOMA-BINDING PROTEIN 6"/>
    <property type="match status" value="1"/>
</dbReference>
<keyword evidence="4" id="KW-0862">Zinc</keyword>
<keyword evidence="2" id="KW-0479">Metal-binding</keyword>
<evidence type="ECO:0000259" key="6">
    <source>
        <dbReference type="PROSITE" id="PS51282"/>
    </source>
</evidence>
<organism evidence="7 8">
    <name type="scientific">Hevea brasiliensis</name>
    <name type="common">Para rubber tree</name>
    <name type="synonym">Siphonia brasiliensis</name>
    <dbReference type="NCBI Taxonomy" id="3981"/>
    <lineage>
        <taxon>Eukaryota</taxon>
        <taxon>Viridiplantae</taxon>
        <taxon>Streptophyta</taxon>
        <taxon>Embryophyta</taxon>
        <taxon>Tracheophyta</taxon>
        <taxon>Spermatophyta</taxon>
        <taxon>Magnoliopsida</taxon>
        <taxon>eudicotyledons</taxon>
        <taxon>Gunneridae</taxon>
        <taxon>Pentapetalae</taxon>
        <taxon>rosids</taxon>
        <taxon>fabids</taxon>
        <taxon>Malpighiales</taxon>
        <taxon>Euphorbiaceae</taxon>
        <taxon>Crotonoideae</taxon>
        <taxon>Micrandreae</taxon>
        <taxon>Hevea</taxon>
    </lineage>
</organism>
<feature type="domain" description="DWNN" evidence="6">
    <location>
        <begin position="3"/>
        <end position="85"/>
    </location>
</feature>
<dbReference type="CDD" id="cd16620">
    <property type="entry name" value="vRING-HC-C4C4_RBBP6"/>
    <property type="match status" value="1"/>
</dbReference>
<evidence type="ECO:0000313" key="7">
    <source>
        <dbReference type="EMBL" id="KAF2304173.1"/>
    </source>
</evidence>
<dbReference type="Proteomes" id="UP000467840">
    <property type="component" value="Chromosome 16"/>
</dbReference>
<dbReference type="Pfam" id="PF08783">
    <property type="entry name" value="DWNN"/>
    <property type="match status" value="1"/>
</dbReference>
<evidence type="ECO:0000256" key="1">
    <source>
        <dbReference type="ARBA" id="ARBA00004123"/>
    </source>
</evidence>
<dbReference type="PROSITE" id="PS51282">
    <property type="entry name" value="DWNN"/>
    <property type="match status" value="1"/>
</dbReference>